<comment type="caution">
    <text evidence="2">The sequence shown here is derived from an EMBL/GenBank/DDBJ whole genome shotgun (WGS) entry which is preliminary data.</text>
</comment>
<dbReference type="RefSeq" id="WP_207990175.1">
    <property type="nucleotide sequence ID" value="NZ_JAGBKM010000005.1"/>
</dbReference>
<dbReference type="SUPFAM" id="SSF53474">
    <property type="entry name" value="alpha/beta-Hydrolases"/>
    <property type="match status" value="1"/>
</dbReference>
<dbReference type="InterPro" id="IPR029058">
    <property type="entry name" value="AB_hydrolase_fold"/>
</dbReference>
<dbReference type="InterPro" id="IPR000073">
    <property type="entry name" value="AB_hydrolase_1"/>
</dbReference>
<evidence type="ECO:0000313" key="2">
    <source>
        <dbReference type="EMBL" id="MBO1530387.1"/>
    </source>
</evidence>
<sequence>METYAKSIDINGKLARYYHLSSLEQAHSNQHHKKPAAHFYGGNGFTVGTYKPLLTALTAGFELSALAMRGYWYDEPIDKVMTREQDAAVLIEYLEKTQDKPIVGIGHSQGASATAMAAAQRPDLFSQLYLIDPVTFTKPQTLLYSRIPRRLLMTQEPFKSTRKKQRYWTSIDDYYQYLRQHRAFKRISDEHLRTLANQSLVKTDDGRYTLLFKPEQELASYFGTPYITSALKTLNKNNTPYTLILAKPSVFNSDKVRNSWQSVVPDQHIITLPDYGHLLPMEAPELCAQMIYERYRNGTQAKS</sequence>
<evidence type="ECO:0000259" key="1">
    <source>
        <dbReference type="Pfam" id="PF12697"/>
    </source>
</evidence>
<accession>A0ABS3NLU8</accession>
<keyword evidence="2" id="KW-0378">Hydrolase</keyword>
<evidence type="ECO:0000313" key="3">
    <source>
        <dbReference type="Proteomes" id="UP000664554"/>
    </source>
</evidence>
<organism evidence="2 3">
    <name type="scientific">Psychrobacter coccoides</name>
    <dbReference type="NCBI Taxonomy" id="2818440"/>
    <lineage>
        <taxon>Bacteria</taxon>
        <taxon>Pseudomonadati</taxon>
        <taxon>Pseudomonadota</taxon>
        <taxon>Gammaproteobacteria</taxon>
        <taxon>Moraxellales</taxon>
        <taxon>Moraxellaceae</taxon>
        <taxon>Psychrobacter</taxon>
    </lineage>
</organism>
<dbReference type="EMBL" id="JAGBKM010000005">
    <property type="protein sequence ID" value="MBO1530387.1"/>
    <property type="molecule type" value="Genomic_DNA"/>
</dbReference>
<name>A0ABS3NLU8_9GAMM</name>
<dbReference type="Proteomes" id="UP000664554">
    <property type="component" value="Unassembled WGS sequence"/>
</dbReference>
<keyword evidence="3" id="KW-1185">Reference proteome</keyword>
<dbReference type="Pfam" id="PF12697">
    <property type="entry name" value="Abhydrolase_6"/>
    <property type="match status" value="1"/>
</dbReference>
<dbReference type="Gene3D" id="3.40.50.1820">
    <property type="entry name" value="alpha/beta hydrolase"/>
    <property type="match status" value="1"/>
</dbReference>
<gene>
    <name evidence="2" type="ORF">J3492_04065</name>
</gene>
<proteinExistence type="predicted"/>
<dbReference type="GO" id="GO:0016787">
    <property type="term" value="F:hydrolase activity"/>
    <property type="evidence" value="ECO:0007669"/>
    <property type="project" value="UniProtKB-KW"/>
</dbReference>
<feature type="domain" description="AB hydrolase-1" evidence="1">
    <location>
        <begin position="44"/>
        <end position="289"/>
    </location>
</feature>
<protein>
    <submittedName>
        <fullName evidence="2">Alpha/beta hydrolase</fullName>
    </submittedName>
</protein>
<reference evidence="2 3" key="1">
    <citation type="submission" date="2021-03" db="EMBL/GenBank/DDBJ databases">
        <authorList>
            <person name="Shang D.-D."/>
            <person name="Du Z.-J."/>
            <person name="Chen G.-J."/>
        </authorList>
    </citation>
    <scope>NUCLEOTIDE SEQUENCE [LARGE SCALE GENOMIC DNA]</scope>
    <source>
        <strain evidence="2 3">F1192</strain>
    </source>
</reference>